<reference evidence="2" key="1">
    <citation type="submission" date="2023-07" db="EMBL/GenBank/DDBJ databases">
        <authorList>
            <person name="Stuckert A."/>
        </authorList>
    </citation>
    <scope>NUCLEOTIDE SEQUENCE</scope>
</reference>
<dbReference type="Proteomes" id="UP001176940">
    <property type="component" value="Unassembled WGS sequence"/>
</dbReference>
<protein>
    <recommendedName>
        <fullName evidence="1">Reverse transcriptase domain-containing protein</fullName>
    </recommendedName>
</protein>
<evidence type="ECO:0000259" key="1">
    <source>
        <dbReference type="PROSITE" id="PS50878"/>
    </source>
</evidence>
<comment type="caution">
    <text evidence="2">The sequence shown here is derived from an EMBL/GenBank/DDBJ whole genome shotgun (WGS) entry which is preliminary data.</text>
</comment>
<sequence>MGMESLYSNIPHQDGLNACKFFLENTGTDADFVVKLIKFILTRNYFEFDNKIYLQETGTAMGRKMAPQYANLFMAKLESDFLSSCPIRPLAYYCYIGDILIIWTKSESQLKTFH</sequence>
<accession>A0ABN9M1B6</accession>
<name>A0ABN9M1B6_9NEOB</name>
<dbReference type="Pfam" id="PF00078">
    <property type="entry name" value="RVT_1"/>
    <property type="match status" value="1"/>
</dbReference>
<evidence type="ECO:0000313" key="2">
    <source>
        <dbReference type="EMBL" id="CAJ0954764.1"/>
    </source>
</evidence>
<feature type="domain" description="Reverse transcriptase" evidence="1">
    <location>
        <begin position="1"/>
        <end position="114"/>
    </location>
</feature>
<dbReference type="PANTHER" id="PTHR21301">
    <property type="entry name" value="REVERSE TRANSCRIPTASE"/>
    <property type="match status" value="1"/>
</dbReference>
<dbReference type="PROSITE" id="PS50878">
    <property type="entry name" value="RT_POL"/>
    <property type="match status" value="1"/>
</dbReference>
<keyword evidence="3" id="KW-1185">Reference proteome</keyword>
<organism evidence="2 3">
    <name type="scientific">Ranitomeya imitator</name>
    <name type="common">mimic poison frog</name>
    <dbReference type="NCBI Taxonomy" id="111125"/>
    <lineage>
        <taxon>Eukaryota</taxon>
        <taxon>Metazoa</taxon>
        <taxon>Chordata</taxon>
        <taxon>Craniata</taxon>
        <taxon>Vertebrata</taxon>
        <taxon>Euteleostomi</taxon>
        <taxon>Amphibia</taxon>
        <taxon>Batrachia</taxon>
        <taxon>Anura</taxon>
        <taxon>Neobatrachia</taxon>
        <taxon>Hyloidea</taxon>
        <taxon>Dendrobatidae</taxon>
        <taxon>Dendrobatinae</taxon>
        <taxon>Ranitomeya</taxon>
    </lineage>
</organism>
<proteinExistence type="predicted"/>
<evidence type="ECO:0000313" key="3">
    <source>
        <dbReference type="Proteomes" id="UP001176940"/>
    </source>
</evidence>
<gene>
    <name evidence="2" type="ORF">RIMI_LOCUS14850643</name>
</gene>
<dbReference type="InterPro" id="IPR000477">
    <property type="entry name" value="RT_dom"/>
</dbReference>
<dbReference type="EMBL" id="CAUEEQ010039007">
    <property type="protein sequence ID" value="CAJ0954764.1"/>
    <property type="molecule type" value="Genomic_DNA"/>
</dbReference>
<dbReference type="PANTHER" id="PTHR21301:SF10">
    <property type="entry name" value="REVERSE TRANSCRIPTASE DOMAIN-CONTAINING PROTEIN"/>
    <property type="match status" value="1"/>
</dbReference>